<organism evidence="1 2">
    <name type="scientific">Mobilitalea sibirica</name>
    <dbReference type="NCBI Taxonomy" id="1462919"/>
    <lineage>
        <taxon>Bacteria</taxon>
        <taxon>Bacillati</taxon>
        <taxon>Bacillota</taxon>
        <taxon>Clostridia</taxon>
        <taxon>Lachnospirales</taxon>
        <taxon>Lachnospiraceae</taxon>
        <taxon>Mobilitalea</taxon>
    </lineage>
</organism>
<reference evidence="1" key="1">
    <citation type="submission" date="2020-12" db="EMBL/GenBank/DDBJ databases">
        <title>M. sibirica DSM 26468T genome.</title>
        <authorList>
            <person name="Thieme N."/>
            <person name="Rettenmaier R."/>
            <person name="Zverlov V."/>
            <person name="Liebl W."/>
        </authorList>
    </citation>
    <scope>NUCLEOTIDE SEQUENCE</scope>
    <source>
        <strain evidence="1">DSM 26468</strain>
    </source>
</reference>
<evidence type="ECO:0000313" key="1">
    <source>
        <dbReference type="EMBL" id="MBH1940243.1"/>
    </source>
</evidence>
<proteinExistence type="predicted"/>
<protein>
    <submittedName>
        <fullName evidence="1">Uncharacterized protein</fullName>
    </submittedName>
</protein>
<accession>A0A8J7H1H6</accession>
<sequence>MANLNEMELQNVRHLLQFGESDIEKFSNYAQNSQDQSVKQFFQQAASSCEKNKQTILQFLQ</sequence>
<dbReference type="RefSeq" id="WP_197660459.1">
    <property type="nucleotide sequence ID" value="NZ_JAEAGR010000003.1"/>
</dbReference>
<dbReference type="EMBL" id="JAEAGR010000003">
    <property type="protein sequence ID" value="MBH1940243.1"/>
    <property type="molecule type" value="Genomic_DNA"/>
</dbReference>
<comment type="caution">
    <text evidence="1">The sequence shown here is derived from an EMBL/GenBank/DDBJ whole genome shotgun (WGS) entry which is preliminary data.</text>
</comment>
<keyword evidence="2" id="KW-1185">Reference proteome</keyword>
<name>A0A8J7H1H6_9FIRM</name>
<gene>
    <name evidence="1" type="ORF">I5677_04945</name>
</gene>
<evidence type="ECO:0000313" key="2">
    <source>
        <dbReference type="Proteomes" id="UP000623269"/>
    </source>
</evidence>
<dbReference type="Proteomes" id="UP000623269">
    <property type="component" value="Unassembled WGS sequence"/>
</dbReference>
<dbReference type="AlphaFoldDB" id="A0A8J7H1H6"/>